<dbReference type="AlphaFoldDB" id="A0AB37ZXB5"/>
<evidence type="ECO:0000256" key="1">
    <source>
        <dbReference type="SAM" id="MobiDB-lite"/>
    </source>
</evidence>
<feature type="region of interest" description="Disordered" evidence="1">
    <location>
        <begin position="24"/>
        <end position="49"/>
    </location>
</feature>
<dbReference type="Proteomes" id="UP000199042">
    <property type="component" value="Unassembled WGS sequence"/>
</dbReference>
<proteinExistence type="predicted"/>
<dbReference type="InterPro" id="IPR025580">
    <property type="entry name" value="Gp46"/>
</dbReference>
<feature type="compositionally biased region" description="Basic and acidic residues" evidence="1">
    <location>
        <begin position="92"/>
        <end position="101"/>
    </location>
</feature>
<protein>
    <recommendedName>
        <fullName evidence="4">DUF4355 domain-containing protein</fullName>
    </recommendedName>
</protein>
<evidence type="ECO:0000313" key="2">
    <source>
        <dbReference type="EMBL" id="SDZ94631.1"/>
    </source>
</evidence>
<gene>
    <name evidence="2" type="ORF">SAMN04488525_101692</name>
</gene>
<feature type="region of interest" description="Disordered" evidence="1">
    <location>
        <begin position="178"/>
        <end position="209"/>
    </location>
</feature>
<reference evidence="2 3" key="1">
    <citation type="submission" date="2016-10" db="EMBL/GenBank/DDBJ databases">
        <authorList>
            <person name="Varghese N."/>
            <person name="Submissions S."/>
        </authorList>
    </citation>
    <scope>NUCLEOTIDE SEQUENCE [LARGE SCALE GENOMIC DNA]</scope>
    <source>
        <strain evidence="2 3">DSM 14526</strain>
    </source>
</reference>
<accession>A0AB37ZXB5</accession>
<dbReference type="Pfam" id="PF14265">
    <property type="entry name" value="DUF4355"/>
    <property type="match status" value="1"/>
</dbReference>
<keyword evidence="3" id="KW-1185">Reference proteome</keyword>
<name>A0AB37ZXB5_9LACT</name>
<organism evidence="2 3">
    <name type="scientific">Trichococcus collinsii</name>
    <dbReference type="NCBI Taxonomy" id="157076"/>
    <lineage>
        <taxon>Bacteria</taxon>
        <taxon>Bacillati</taxon>
        <taxon>Bacillota</taxon>
        <taxon>Bacilli</taxon>
        <taxon>Lactobacillales</taxon>
        <taxon>Carnobacteriaceae</taxon>
        <taxon>Trichococcus</taxon>
    </lineage>
</organism>
<feature type="compositionally biased region" description="Basic and acidic residues" evidence="1">
    <location>
        <begin position="67"/>
        <end position="78"/>
    </location>
</feature>
<evidence type="ECO:0000313" key="3">
    <source>
        <dbReference type="Proteomes" id="UP000199042"/>
    </source>
</evidence>
<dbReference type="EMBL" id="FNQH01000001">
    <property type="protein sequence ID" value="SDZ94631.1"/>
    <property type="molecule type" value="Genomic_DNA"/>
</dbReference>
<feature type="compositionally biased region" description="Basic and acidic residues" evidence="1">
    <location>
        <begin position="192"/>
        <end position="209"/>
    </location>
</feature>
<evidence type="ECO:0008006" key="4">
    <source>
        <dbReference type="Google" id="ProtNLM"/>
    </source>
</evidence>
<sequence>MNLSENAKYDYLLQAKKALNLQMFAEGDGGEGGEGGTPPEFTGPQSQSELDSLIGKAVNTALANAKKDWETQTKEQIETAKTQAEKLGQMSAEEKAAEAERQRLAELDEKERRLNQRELKFTASDILSEKGLPTKLADILNYSDENTVKAHIDVVSEAFSEAVQAEVDKRLAASIDIPAGGTTAKPTTKSEQFAKEMNQRSESKKSLWG</sequence>
<dbReference type="RefSeq" id="WP_176974106.1">
    <property type="nucleotide sequence ID" value="NZ_FJNA01000002.1"/>
</dbReference>
<comment type="caution">
    <text evidence="2">The sequence shown here is derived from an EMBL/GenBank/DDBJ whole genome shotgun (WGS) entry which is preliminary data.</text>
</comment>
<feature type="region of interest" description="Disordered" evidence="1">
    <location>
        <begin position="67"/>
        <end position="101"/>
    </location>
</feature>